<feature type="compositionally biased region" description="Basic and acidic residues" evidence="3">
    <location>
        <begin position="321"/>
        <end position="332"/>
    </location>
</feature>
<feature type="domain" description="B box-type" evidence="6">
    <location>
        <begin position="367"/>
        <end position="408"/>
    </location>
</feature>
<gene>
    <name evidence="7" type="primary">ZBBX</name>
    <name evidence="7" type="ORF">AWC38_SpisGene2629</name>
</gene>
<feature type="transmembrane region" description="Helical" evidence="4">
    <location>
        <begin position="202"/>
        <end position="226"/>
    </location>
</feature>
<dbReference type="Proteomes" id="UP000225706">
    <property type="component" value="Unassembled WGS sequence"/>
</dbReference>
<dbReference type="PROSITE" id="PS00652">
    <property type="entry name" value="TNFR_NGFR_1"/>
    <property type="match status" value="1"/>
</dbReference>
<feature type="compositionally biased region" description="Basic and acidic residues" evidence="3">
    <location>
        <begin position="985"/>
        <end position="1002"/>
    </location>
</feature>
<evidence type="ECO:0000256" key="2">
    <source>
        <dbReference type="PROSITE-ProRule" id="PRU00206"/>
    </source>
</evidence>
<evidence type="ECO:0000313" key="8">
    <source>
        <dbReference type="Proteomes" id="UP000225706"/>
    </source>
</evidence>
<dbReference type="EMBL" id="LSMT01000022">
    <property type="protein sequence ID" value="PFX32542.1"/>
    <property type="molecule type" value="Genomic_DNA"/>
</dbReference>
<feature type="region of interest" description="Disordered" evidence="3">
    <location>
        <begin position="477"/>
        <end position="514"/>
    </location>
</feature>
<feature type="compositionally biased region" description="Basic and acidic residues" evidence="3">
    <location>
        <begin position="811"/>
        <end position="821"/>
    </location>
</feature>
<feature type="compositionally biased region" description="Polar residues" evidence="3">
    <location>
        <begin position="669"/>
        <end position="693"/>
    </location>
</feature>
<dbReference type="PANTHER" id="PTHR28634">
    <property type="entry name" value="ZINC FINGER B-BOX DOMAIN-CONTAINING PROTEIN 1"/>
    <property type="match status" value="1"/>
</dbReference>
<dbReference type="Pfam" id="PF00020">
    <property type="entry name" value="TNFR_c6"/>
    <property type="match status" value="1"/>
</dbReference>
<feature type="repeat" description="TNFR-Cys" evidence="2">
    <location>
        <begin position="56"/>
        <end position="96"/>
    </location>
</feature>
<feature type="region of interest" description="Disordered" evidence="3">
    <location>
        <begin position="935"/>
        <end position="1002"/>
    </location>
</feature>
<feature type="region of interest" description="Disordered" evidence="3">
    <location>
        <begin position="668"/>
        <end position="703"/>
    </location>
</feature>
<dbReference type="AlphaFoldDB" id="A0A2B4SVH4"/>
<dbReference type="PANTHER" id="PTHR28634:SF1">
    <property type="entry name" value="ZINC FINGER B-BOX DOMAIN-CONTAINING PROTEIN 1"/>
    <property type="match status" value="1"/>
</dbReference>
<feature type="disulfide bond" evidence="2">
    <location>
        <begin position="75"/>
        <end position="88"/>
    </location>
</feature>
<feature type="region of interest" description="Disordered" evidence="3">
    <location>
        <begin position="532"/>
        <end position="571"/>
    </location>
</feature>
<evidence type="ECO:0000313" key="7">
    <source>
        <dbReference type="EMBL" id="PFX32542.1"/>
    </source>
</evidence>
<accession>A0A2B4SVH4</accession>
<organism evidence="7 8">
    <name type="scientific">Stylophora pistillata</name>
    <name type="common">Smooth cauliflower coral</name>
    <dbReference type="NCBI Taxonomy" id="50429"/>
    <lineage>
        <taxon>Eukaryota</taxon>
        <taxon>Metazoa</taxon>
        <taxon>Cnidaria</taxon>
        <taxon>Anthozoa</taxon>
        <taxon>Hexacorallia</taxon>
        <taxon>Scleractinia</taxon>
        <taxon>Astrocoeniina</taxon>
        <taxon>Pocilloporidae</taxon>
        <taxon>Stylophora</taxon>
    </lineage>
</organism>
<keyword evidence="8" id="KW-1185">Reference proteome</keyword>
<dbReference type="InterPro" id="IPR001368">
    <property type="entry name" value="TNFR/NGFR_Cys_rich_reg"/>
</dbReference>
<dbReference type="PROSITE" id="PS50119">
    <property type="entry name" value="ZF_BBOX"/>
    <property type="match status" value="1"/>
</dbReference>
<feature type="compositionally biased region" description="Acidic residues" evidence="3">
    <location>
        <begin position="939"/>
        <end position="957"/>
    </location>
</feature>
<feature type="region of interest" description="Disordered" evidence="3">
    <location>
        <begin position="770"/>
        <end position="835"/>
    </location>
</feature>
<comment type="caution">
    <text evidence="7">The sequence shown here is derived from an EMBL/GenBank/DDBJ whole genome shotgun (WGS) entry which is preliminary data.</text>
</comment>
<evidence type="ECO:0000259" key="6">
    <source>
        <dbReference type="PROSITE" id="PS50119"/>
    </source>
</evidence>
<evidence type="ECO:0000259" key="5">
    <source>
        <dbReference type="PROSITE" id="PS50050"/>
    </source>
</evidence>
<dbReference type="SMART" id="SM00208">
    <property type="entry name" value="TNFR"/>
    <property type="match status" value="2"/>
</dbReference>
<dbReference type="InterPro" id="IPR037688">
    <property type="entry name" value="ZBBX"/>
</dbReference>
<feature type="disulfide bond" evidence="2">
    <location>
        <begin position="78"/>
        <end position="96"/>
    </location>
</feature>
<feature type="compositionally biased region" description="Polar residues" evidence="3">
    <location>
        <begin position="771"/>
        <end position="786"/>
    </location>
</feature>
<feature type="domain" description="TNFR-Cys" evidence="5">
    <location>
        <begin position="56"/>
        <end position="96"/>
    </location>
</feature>
<feature type="compositionally biased region" description="Polar residues" evidence="3">
    <location>
        <begin position="485"/>
        <end position="500"/>
    </location>
</feature>
<dbReference type="GO" id="GO:0008270">
    <property type="term" value="F:zinc ion binding"/>
    <property type="evidence" value="ECO:0007669"/>
    <property type="project" value="UniProtKB-KW"/>
</dbReference>
<keyword evidence="1" id="KW-0479">Metal-binding</keyword>
<evidence type="ECO:0000256" key="3">
    <source>
        <dbReference type="SAM" id="MobiDB-lite"/>
    </source>
</evidence>
<evidence type="ECO:0000256" key="4">
    <source>
        <dbReference type="SAM" id="Phobius"/>
    </source>
</evidence>
<feature type="compositionally biased region" description="Polar residues" evidence="3">
    <location>
        <begin position="822"/>
        <end position="835"/>
    </location>
</feature>
<feature type="region of interest" description="Disordered" evidence="3">
    <location>
        <begin position="158"/>
        <end position="198"/>
    </location>
</feature>
<keyword evidence="2" id="KW-1015">Disulfide bond</keyword>
<dbReference type="PROSITE" id="PS50050">
    <property type="entry name" value="TNFR_NGFR_2"/>
    <property type="match status" value="1"/>
</dbReference>
<feature type="compositionally biased region" description="Basic and acidic residues" evidence="3">
    <location>
        <begin position="787"/>
        <end position="799"/>
    </location>
</feature>
<keyword evidence="4" id="KW-0472">Membrane</keyword>
<sequence>MSVSASPTCPGNNITIWDTVTRSVQCQDCLVCPAGQGLSVNCGDVITPQTPILCEPCEQGITYSSKSEAGACKSCMNCGEYQETIKSCTLTSKAVCGKNCKLGAYPEGMLGTCRPCSACCNDGNDIFEPQCQVPGVPKNKQCSELRSEKCRKKVASTRVNATAEGSHSVPSLSTHPGLRVSPPVTERPAQDSAPTNDVSPSFGAIVGVPVGVIAVIVIPTVVICMVKIRRKRQPCKKVLFPGMTIGSRMSYDASYVKARKKAAKQLKNSNAQQLEIETLKMEERIRALKEQMFKEKEEREKQGGIRWASGKSGPLNSHAQDVLKKKNAKTDKTPKKIKILGDEPLHSYKKKVTPRVQPQDNLATSGCGQCERTKATLVCIECEEKYCVSCFMSFHQKGALTKHTTQSIEQNQNPSQITTPGAAFPTLCNKFSSSDQVRFSQMSDSRGMGGGALLQGSYNEEESAQSFAQALMEWRNSGKEEKMQKNPTNAKSSSCETGTTPEPPRHQEVKVNFGPNKSLSYFDRMLLKKHQGDQTFGGPQASFNGMKSNSSELSLNSNSDSNESPKSENQLGMNYREIFQSLGASEKKTSQENFQMPPRSVISIEEVNDADLSGDETTACIVEEVDIHPYPQSRPLSHAGRVSVMCMTPTGRFEVHTDALVLEDVSPVSAPSPSLRQATPRSKQIARGTSSRQGLHLGTKSRLNGSVGRVWSPQPYHVGLSEFFLAGVRGESSSGRTSRERKTIFDPALVKPEKLSKTLLSQHVWKPRESVFSSNDSDTPNEQQQQLEKDDDNKARTDSPRPIIPLLRAPELLDTRNDRPDSQSSTIVPPSANESEFTNEAKIHDFGIVDFLRAPPCLPKGFEDYSQVHRVSTVSPLTLSPNPPSFHWSDDSDDDFLAQVCFQGNQDDQRADQDEDDRATLTDLAWELASTTGRLTQCDLDDEEGEGEEEFDEDSIESNDLGSGLSSSEEDNTAADIHSANVDNVKSKDDSTRAEEEVHALE</sequence>
<feature type="compositionally biased region" description="Polar residues" evidence="3">
    <location>
        <begin position="158"/>
        <end position="174"/>
    </location>
</feature>
<keyword evidence="1" id="KW-0862">Zinc</keyword>
<proteinExistence type="predicted"/>
<feature type="disulfide bond" evidence="2">
    <location>
        <begin position="57"/>
        <end position="72"/>
    </location>
</feature>
<dbReference type="Gene3D" id="2.10.50.10">
    <property type="entry name" value="Tumor Necrosis Factor Receptor, subunit A, domain 2"/>
    <property type="match status" value="1"/>
</dbReference>
<reference evidence="8" key="1">
    <citation type="journal article" date="2017" name="bioRxiv">
        <title>Comparative analysis of the genomes of Stylophora pistillata and Acropora digitifera provides evidence for extensive differences between species of corals.</title>
        <authorList>
            <person name="Voolstra C.R."/>
            <person name="Li Y."/>
            <person name="Liew Y.J."/>
            <person name="Baumgarten S."/>
            <person name="Zoccola D."/>
            <person name="Flot J.-F."/>
            <person name="Tambutte S."/>
            <person name="Allemand D."/>
            <person name="Aranda M."/>
        </authorList>
    </citation>
    <scope>NUCLEOTIDE SEQUENCE [LARGE SCALE GENOMIC DNA]</scope>
</reference>
<protein>
    <submittedName>
        <fullName evidence="7">Zinc finger B-box domain-containing protein 1</fullName>
    </submittedName>
</protein>
<dbReference type="OrthoDB" id="5989299at2759"/>
<keyword evidence="4" id="KW-0812">Transmembrane</keyword>
<keyword evidence="1" id="KW-0863">Zinc-finger</keyword>
<dbReference type="InterPro" id="IPR000315">
    <property type="entry name" value="Znf_B-box"/>
</dbReference>
<evidence type="ECO:0000256" key="1">
    <source>
        <dbReference type="PROSITE-ProRule" id="PRU00024"/>
    </source>
</evidence>
<keyword evidence="4" id="KW-1133">Transmembrane helix</keyword>
<name>A0A2B4SVH4_STYPI</name>
<feature type="region of interest" description="Disordered" evidence="3">
    <location>
        <begin position="296"/>
        <end position="332"/>
    </location>
</feature>
<feature type="compositionally biased region" description="Low complexity" evidence="3">
    <location>
        <begin position="548"/>
        <end position="564"/>
    </location>
</feature>
<dbReference type="Pfam" id="PF22586">
    <property type="entry name" value="ANCHR-like_BBOX"/>
    <property type="match status" value="1"/>
</dbReference>